<dbReference type="AlphaFoldDB" id="A0AAV0TKE8"/>
<reference evidence="2" key="1">
    <citation type="submission" date="2022-12" db="EMBL/GenBank/DDBJ databases">
        <authorList>
            <person name="Webb A."/>
        </authorList>
    </citation>
    <scope>NUCLEOTIDE SEQUENCE</scope>
    <source>
        <strain evidence="2">Hp1</strain>
    </source>
</reference>
<evidence type="ECO:0000313" key="3">
    <source>
        <dbReference type="Proteomes" id="UP001162031"/>
    </source>
</evidence>
<proteinExistence type="predicted"/>
<evidence type="ECO:0000256" key="1">
    <source>
        <dbReference type="SAM" id="MobiDB-lite"/>
    </source>
</evidence>
<gene>
    <name evidence="2" type="ORF">HBR001_LOCUS2702</name>
</gene>
<feature type="compositionally biased region" description="Low complexity" evidence="1">
    <location>
        <begin position="9"/>
        <end position="19"/>
    </location>
</feature>
<evidence type="ECO:0008006" key="4">
    <source>
        <dbReference type="Google" id="ProtNLM"/>
    </source>
</evidence>
<accession>A0AAV0TKE8</accession>
<name>A0AAV0TKE8_HYABA</name>
<evidence type="ECO:0000313" key="2">
    <source>
        <dbReference type="EMBL" id="CAI5721766.1"/>
    </source>
</evidence>
<sequence>MEAFPAETASLAAKKASGAAKKKYRSNKEAGNRADTIAQFEAQFGEAGKAVVAEWRGFWDKISKNYNVVKADDFLTNEKAYKFLVETTKTSNQKLGVPKRNDAIKFLEFQFGEEKVKNAIKEAVDRLRAEAKIRGTRVEKVPGYDHVSSVWRDYDIETRFLSDR</sequence>
<comment type="caution">
    <text evidence="2">The sequence shown here is derived from an EMBL/GenBank/DDBJ whole genome shotgun (WGS) entry which is preliminary data.</text>
</comment>
<organism evidence="2 3">
    <name type="scientific">Hyaloperonospora brassicae</name>
    <name type="common">Brassica downy mildew</name>
    <name type="synonym">Peronospora brassicae</name>
    <dbReference type="NCBI Taxonomy" id="162125"/>
    <lineage>
        <taxon>Eukaryota</taxon>
        <taxon>Sar</taxon>
        <taxon>Stramenopiles</taxon>
        <taxon>Oomycota</taxon>
        <taxon>Peronosporomycetes</taxon>
        <taxon>Peronosporales</taxon>
        <taxon>Peronosporaceae</taxon>
        <taxon>Hyaloperonospora</taxon>
    </lineage>
</organism>
<dbReference type="EMBL" id="CANTFL010000389">
    <property type="protein sequence ID" value="CAI5721766.1"/>
    <property type="molecule type" value="Genomic_DNA"/>
</dbReference>
<dbReference type="Proteomes" id="UP001162031">
    <property type="component" value="Unassembled WGS sequence"/>
</dbReference>
<feature type="region of interest" description="Disordered" evidence="1">
    <location>
        <begin position="1"/>
        <end position="31"/>
    </location>
</feature>
<keyword evidence="3" id="KW-1185">Reference proteome</keyword>
<protein>
    <recommendedName>
        <fullName evidence="4">RxLR effector protein</fullName>
    </recommendedName>
</protein>